<keyword evidence="2" id="KW-1185">Reference proteome</keyword>
<dbReference type="Proteomes" id="UP000538196">
    <property type="component" value="Unassembled WGS sequence"/>
</dbReference>
<evidence type="ECO:0000313" key="2">
    <source>
        <dbReference type="Proteomes" id="UP000538196"/>
    </source>
</evidence>
<name>A0A7W4UWQ5_LEIAQ</name>
<dbReference type="Pfam" id="PF06821">
    <property type="entry name" value="Ser_hydrolase"/>
    <property type="match status" value="1"/>
</dbReference>
<dbReference type="AlphaFoldDB" id="A0A7W4UWQ5"/>
<dbReference type="GO" id="GO:0016787">
    <property type="term" value="F:hydrolase activity"/>
    <property type="evidence" value="ECO:0007669"/>
    <property type="project" value="InterPro"/>
</dbReference>
<dbReference type="InterPro" id="IPR029058">
    <property type="entry name" value="AB_hydrolase_fold"/>
</dbReference>
<dbReference type="InterPro" id="IPR010662">
    <property type="entry name" value="RBBP9/YdeN"/>
</dbReference>
<proteinExistence type="predicted"/>
<sequence length="187" mass="19978">MRSFLILHGWDNHRPPGHWQHELATALRSRGERVEYPQLPSASAPSVPAWRDAVAVSLRAAAADDAEVTVICHSLACLLWLGGRPLDTVVDRVMLVAPPSREVVAGIPEIAAFASPDPARPAYATTIVASDDDPYCPEGAQAAYGAPLGIPVQIIPGGGHLELSAGYGEWPSMLAWCFDPTTTLQPR</sequence>
<dbReference type="RefSeq" id="WP_021763894.1">
    <property type="nucleotide sequence ID" value="NZ_JACHVP010000002.1"/>
</dbReference>
<dbReference type="Gene3D" id="3.40.50.1820">
    <property type="entry name" value="alpha/beta hydrolase"/>
    <property type="match status" value="1"/>
</dbReference>
<evidence type="ECO:0000313" key="1">
    <source>
        <dbReference type="EMBL" id="MBB2967442.1"/>
    </source>
</evidence>
<accession>A0A7W4UWQ5</accession>
<dbReference type="SUPFAM" id="SSF53474">
    <property type="entry name" value="alpha/beta-Hydrolases"/>
    <property type="match status" value="1"/>
</dbReference>
<reference evidence="1 2" key="1">
    <citation type="submission" date="2020-08" db="EMBL/GenBank/DDBJ databases">
        <title>Sequencing the genomes of 1000 actinobacteria strains.</title>
        <authorList>
            <person name="Klenk H.-P."/>
        </authorList>
    </citation>
    <scope>NUCLEOTIDE SEQUENCE [LARGE SCALE GENOMIC DNA]</scope>
    <source>
        <strain evidence="1 2">DSM 20146</strain>
    </source>
</reference>
<dbReference type="EMBL" id="JACHVP010000002">
    <property type="protein sequence ID" value="MBB2967442.1"/>
    <property type="molecule type" value="Genomic_DNA"/>
</dbReference>
<gene>
    <name evidence="1" type="ORF">FHX33_002205</name>
</gene>
<comment type="caution">
    <text evidence="1">The sequence shown here is derived from an EMBL/GenBank/DDBJ whole genome shotgun (WGS) entry which is preliminary data.</text>
</comment>
<protein>
    <recommendedName>
        <fullName evidence="3">Hydrolase</fullName>
    </recommendedName>
</protein>
<evidence type="ECO:0008006" key="3">
    <source>
        <dbReference type="Google" id="ProtNLM"/>
    </source>
</evidence>
<organism evidence="1 2">
    <name type="scientific">Leifsonia aquatica</name>
    <name type="common">Corynebacterium aquaticum</name>
    <dbReference type="NCBI Taxonomy" id="144185"/>
    <lineage>
        <taxon>Bacteria</taxon>
        <taxon>Bacillati</taxon>
        <taxon>Actinomycetota</taxon>
        <taxon>Actinomycetes</taxon>
        <taxon>Micrococcales</taxon>
        <taxon>Microbacteriaceae</taxon>
        <taxon>Leifsonia</taxon>
    </lineage>
</organism>